<dbReference type="Proteomes" id="UP001396334">
    <property type="component" value="Unassembled WGS sequence"/>
</dbReference>
<comment type="caution">
    <text evidence="2">The sequence shown here is derived from an EMBL/GenBank/DDBJ whole genome shotgun (WGS) entry which is preliminary data.</text>
</comment>
<gene>
    <name evidence="2" type="ORF">V6N11_073139</name>
</gene>
<organism evidence="2 3">
    <name type="scientific">Hibiscus sabdariffa</name>
    <name type="common">roselle</name>
    <dbReference type="NCBI Taxonomy" id="183260"/>
    <lineage>
        <taxon>Eukaryota</taxon>
        <taxon>Viridiplantae</taxon>
        <taxon>Streptophyta</taxon>
        <taxon>Embryophyta</taxon>
        <taxon>Tracheophyta</taxon>
        <taxon>Spermatophyta</taxon>
        <taxon>Magnoliopsida</taxon>
        <taxon>eudicotyledons</taxon>
        <taxon>Gunneridae</taxon>
        <taxon>Pentapetalae</taxon>
        <taxon>rosids</taxon>
        <taxon>malvids</taxon>
        <taxon>Malvales</taxon>
        <taxon>Malvaceae</taxon>
        <taxon>Malvoideae</taxon>
        <taxon>Hibiscus</taxon>
    </lineage>
</organism>
<feature type="chain" id="PRO_5046302310" evidence="1">
    <location>
        <begin position="21"/>
        <end position="379"/>
    </location>
</feature>
<evidence type="ECO:0000313" key="3">
    <source>
        <dbReference type="Proteomes" id="UP001396334"/>
    </source>
</evidence>
<evidence type="ECO:0000256" key="1">
    <source>
        <dbReference type="SAM" id="SignalP"/>
    </source>
</evidence>
<dbReference type="EMBL" id="JBBPBN010000073">
    <property type="protein sequence ID" value="KAK8984989.1"/>
    <property type="molecule type" value="Genomic_DNA"/>
</dbReference>
<evidence type="ECO:0000313" key="2">
    <source>
        <dbReference type="EMBL" id="KAK8984989.1"/>
    </source>
</evidence>
<keyword evidence="1" id="KW-0732">Signal</keyword>
<keyword evidence="3" id="KW-1185">Reference proteome</keyword>
<sequence length="379" mass="40499">MLAAAVVRPCLVALVVVGLAQQPTGWCIPVVSLCSVPGVAWHEACCLPSLRAIRGLGWCTACMCPSIFAWPMVGPLNNPLVFMAASSCYGRSGTIRVPFPDARHALALSLHCLVVGNGARHLPIIEVFLHTVQPLWLRFSGSIHHMRTWYMQALAGRLPALVAPFTAAQACSLRCTCSIVTVPCAPTPLLGSPRPLPRATRPDCISPLADWNQAQCCSIPLFLYWPHGKPAQAPAFGRVCTPWHGLIPWRATVVPSPSRYCPVGLAHDNWPGRPMLAWRASHPWANGEDLVHGAIDEAADSLIREVAASVLDYTPLSVGTDGTIASVTSAASPTAPGLSCSASACAQHLPMLALPEHQEFDACANNSSAETARQSRREK</sequence>
<feature type="signal peptide" evidence="1">
    <location>
        <begin position="1"/>
        <end position="20"/>
    </location>
</feature>
<accession>A0ABR2P977</accession>
<protein>
    <submittedName>
        <fullName evidence="2">Uncharacterized protein</fullName>
    </submittedName>
</protein>
<proteinExistence type="predicted"/>
<reference evidence="2 3" key="1">
    <citation type="journal article" date="2024" name="G3 (Bethesda)">
        <title>Genome assembly of Hibiscus sabdariffa L. provides insights into metabolisms of medicinal natural products.</title>
        <authorList>
            <person name="Kim T."/>
        </authorList>
    </citation>
    <scope>NUCLEOTIDE SEQUENCE [LARGE SCALE GENOMIC DNA]</scope>
    <source>
        <strain evidence="2">TK-2024</strain>
        <tissue evidence="2">Old leaves</tissue>
    </source>
</reference>
<name>A0ABR2P977_9ROSI</name>